<protein>
    <submittedName>
        <fullName evidence="2">Uncharacterized protein</fullName>
    </submittedName>
</protein>
<dbReference type="Proteomes" id="UP001321473">
    <property type="component" value="Unassembled WGS sequence"/>
</dbReference>
<gene>
    <name evidence="2" type="ORF">V5799_018516</name>
</gene>
<evidence type="ECO:0000313" key="2">
    <source>
        <dbReference type="EMBL" id="KAK8780152.1"/>
    </source>
</evidence>
<name>A0AAQ4F060_AMBAM</name>
<organism evidence="2 3">
    <name type="scientific">Amblyomma americanum</name>
    <name type="common">Lone star tick</name>
    <dbReference type="NCBI Taxonomy" id="6943"/>
    <lineage>
        <taxon>Eukaryota</taxon>
        <taxon>Metazoa</taxon>
        <taxon>Ecdysozoa</taxon>
        <taxon>Arthropoda</taxon>
        <taxon>Chelicerata</taxon>
        <taxon>Arachnida</taxon>
        <taxon>Acari</taxon>
        <taxon>Parasitiformes</taxon>
        <taxon>Ixodida</taxon>
        <taxon>Ixodoidea</taxon>
        <taxon>Ixodidae</taxon>
        <taxon>Amblyomminae</taxon>
        <taxon>Amblyomma</taxon>
    </lineage>
</organism>
<reference evidence="2 3" key="1">
    <citation type="journal article" date="2023" name="Arcadia Sci">
        <title>De novo assembly of a long-read Amblyomma americanum tick genome.</title>
        <authorList>
            <person name="Chou S."/>
            <person name="Poskanzer K.E."/>
            <person name="Rollins M."/>
            <person name="Thuy-Boun P.S."/>
        </authorList>
    </citation>
    <scope>NUCLEOTIDE SEQUENCE [LARGE SCALE GENOMIC DNA]</scope>
    <source>
        <strain evidence="2">F_SG_1</strain>
        <tissue evidence="2">Salivary glands</tissue>
    </source>
</reference>
<proteinExistence type="predicted"/>
<feature type="compositionally biased region" description="Polar residues" evidence="1">
    <location>
        <begin position="82"/>
        <end position="92"/>
    </location>
</feature>
<dbReference type="EMBL" id="JARKHS020009148">
    <property type="protein sequence ID" value="KAK8780152.1"/>
    <property type="molecule type" value="Genomic_DNA"/>
</dbReference>
<keyword evidence="3" id="KW-1185">Reference proteome</keyword>
<accession>A0AAQ4F060</accession>
<sequence>MFRSPLCAPQLGRTPRRSGRIGTTAFSRPVLVHALRLDMLRNPLDASPYTVGEWLWIFISGTWAAVCQMQSGEPAVTAPPSGRQQSLQLCGC</sequence>
<evidence type="ECO:0000313" key="3">
    <source>
        <dbReference type="Proteomes" id="UP001321473"/>
    </source>
</evidence>
<dbReference type="AlphaFoldDB" id="A0AAQ4F060"/>
<evidence type="ECO:0000256" key="1">
    <source>
        <dbReference type="SAM" id="MobiDB-lite"/>
    </source>
</evidence>
<comment type="caution">
    <text evidence="2">The sequence shown here is derived from an EMBL/GenBank/DDBJ whole genome shotgun (WGS) entry which is preliminary data.</text>
</comment>
<feature type="region of interest" description="Disordered" evidence="1">
    <location>
        <begin position="73"/>
        <end position="92"/>
    </location>
</feature>